<feature type="compositionally biased region" description="Basic residues" evidence="2">
    <location>
        <begin position="2348"/>
        <end position="2363"/>
    </location>
</feature>
<feature type="region of interest" description="Disordered" evidence="2">
    <location>
        <begin position="2377"/>
        <end position="2396"/>
    </location>
</feature>
<feature type="compositionally biased region" description="Polar residues" evidence="2">
    <location>
        <begin position="2321"/>
        <end position="2342"/>
    </location>
</feature>
<feature type="coiled-coil region" evidence="1">
    <location>
        <begin position="738"/>
        <end position="765"/>
    </location>
</feature>
<proteinExistence type="predicted"/>
<dbReference type="RefSeq" id="WP_108145824.1">
    <property type="nucleotide sequence ID" value="NZ_PYGR01000020.1"/>
</dbReference>
<evidence type="ECO:0000313" key="3">
    <source>
        <dbReference type="EMBL" id="PTO35702.1"/>
    </source>
</evidence>
<evidence type="ECO:0000256" key="2">
    <source>
        <dbReference type="SAM" id="MobiDB-lite"/>
    </source>
</evidence>
<keyword evidence="1" id="KW-0175">Coiled coil</keyword>
<organism evidence="3 4">
    <name type="scientific">Enterococcus mundtii</name>
    <dbReference type="NCBI Taxonomy" id="53346"/>
    <lineage>
        <taxon>Bacteria</taxon>
        <taxon>Bacillati</taxon>
        <taxon>Bacillota</taxon>
        <taxon>Bacilli</taxon>
        <taxon>Lactobacillales</taxon>
        <taxon>Enterococcaceae</taxon>
        <taxon>Enterococcus</taxon>
    </lineage>
</organism>
<gene>
    <name evidence="3" type="ORF">C6N14_06695</name>
</gene>
<feature type="compositionally biased region" description="Polar residues" evidence="2">
    <location>
        <begin position="2380"/>
        <end position="2396"/>
    </location>
</feature>
<dbReference type="NCBIfam" id="NF033898">
    <property type="entry name" value="QWxxN_dom"/>
    <property type="match status" value="2"/>
</dbReference>
<evidence type="ECO:0000256" key="1">
    <source>
        <dbReference type="SAM" id="Coils"/>
    </source>
</evidence>
<evidence type="ECO:0000313" key="4">
    <source>
        <dbReference type="Proteomes" id="UP000244022"/>
    </source>
</evidence>
<feature type="region of interest" description="Disordered" evidence="2">
    <location>
        <begin position="1883"/>
        <end position="1902"/>
    </location>
</feature>
<name>A0A2T5DD40_ENTMU</name>
<accession>A0A2T5DD40</accession>
<feature type="compositionally biased region" description="Low complexity" evidence="2">
    <location>
        <begin position="1888"/>
        <end position="1902"/>
    </location>
</feature>
<comment type="caution">
    <text evidence="3">The sequence shown here is derived from an EMBL/GenBank/DDBJ whole genome shotgun (WGS) entry which is preliminary data.</text>
</comment>
<reference evidence="3 4" key="1">
    <citation type="submission" date="2018-03" db="EMBL/GenBank/DDBJ databases">
        <title>Draft genome sequences of four Enterococcus mundtii strains isolated from beef slaughterhouses in Kenya.</title>
        <authorList>
            <person name="Wambui J."/>
            <person name="Stevens M."/>
            <person name="Njage P."/>
            <person name="Stephan R."/>
            <person name="Tasara T."/>
        </authorList>
    </citation>
    <scope>NUCLEOTIDE SEQUENCE [LARGE SCALE GENOMIC DNA]</scope>
    <source>
        <strain evidence="3 4">H18-EM</strain>
    </source>
</reference>
<sequence>MPIEQHREKIGQFNNKSQKYMTEDNLKRNLSSLADSFGHYPVGRGVWSPTGILYLLSVGQNLRISEANLPNRQRAVQETTAAFEVDTFVEARQQGNETSLHSLVSSSTAAPQRFTPFTPNHSSIPTNSTIEVALPSNSLIYLVEKAHQWSIGLHKMAHRIAQVENCTTTSEIFHQNPLGLWNGANHTQAHFKTICQTAITKSQTTNEERKSMTASIQKFSFKKQTIEKTTHRFTAEEAAKKMKTVFESTVEEFYQTKNRRTTEKTKKHGTPIPEAPIVDAFWGELTELFTTFFGKPENATYTEQPVDTNGYSVVDHLVEWLTQTFSVNHSSYDTVDSKKNQNSNIPLASVLPDQSQTQASMAEPAVKEVVAGAMTPLWELTNKLAEKLDRFIKKYDFLVTRGVEAAPIIGRPMSDQATTVQTVEGNLEDQLLLPSMDSEYEQVIQITEAISKNKKPTGILSPLPNFYYDELLSQRRNQTAQVNTYLKEFFVDQNLLPTQATDLELINVVQRWAGMNWKNEESLFSARAQYLAYRILTGYGIENVRLGDFLSDIKLQSIYNQWKTNTLLIDYQFKEINEKTEQYRLSPVEDDAVIRLQNQKKLNNQIYADFKHQRPETVSKGTKILAIYYHKNSFNRRSKTVEVNAIVEEFLYKHRIYLNKPTPEKLIYWLQKWIFNGKLYDEILQRELTAANLLLKAYGLTEKHLTVNMARAILLQWEENNAQIGYTYKKAKKKILGIDINKIKKDQEKERKEQMNQKIELFLRENNIDPPLKNLHGPVESSQMPSMNDQVMARQRVAKFLSEQDVACNASDPNVFAETVSNWILLEGATKDIIDMVKVKQIAQVILDEKVDGVISNEHAEITFTKWLWELIEADESLLTVVPRSVNNESILENSTVSTSTDINVTTLTESPVKEEKKSKETVNSEQWRSPKLLKQVENFFRNKGLLIGMATKEDVLSAMGRWFIEGEKQTIIMPEKVQAVASLILKELNLYGGGPDEMISDSSAERTVMKWAFENVLGSSIEAYIVKKIVDSPDPSAFTIGHLRKLLMFEELKKAGLINLSSSPGALQQGNQAGDTEMFFRKLWISLSNRALPNYLLKSSNLSDNLLISDYNSLIQLTGESLMTDLGFAKQFNQTEKQLLGEFFLETLSVEGIRHFEELSFLLTPALLTVAQLEPDKMQEALVKGNLIEVALTTFIGYSQRGYLQMMKMQAVADDLVLTYRQAVTNWRRKLVLVDEVLAECNRLGIRLDLAASQVYLAGGNPCPGPWIPPDLENWYTRLTKDVSESFHLLNEFLIQLSIQSIREQELDFIFSPDSRIYEASAQFKSEVRQYQYPMNLRSVPPLLFYKQEELLNATLNLNQTDLIVVLKGNEERWYALKQVENGGYKFYRVDKDPFLFLTYGLMDQKDIWDGQFRKNGDMIRIGKKDYTFTTKVHTDKEFSRGDTKQTLANQISLKHRDALYQQLYDSGNEQTTATKVWNVLKHVIPFYDCVVGISEQNAEEAVPNCLIDAVSLIPLLGQVTTFNMRFALGVAKSVVKSGMSVTLKNSARFLPTLTELSGLIINTIRYLEPGVELIAGSGRFILKRLVKFSNEQFIGKELKAALAKLGELGSQQTDWTKKYVTARLAKDGPEVRVKRMSNHLYLRVNDLRNGDVFGNYFTLRGTQLREFEGPATFTPRQKVVIQRLSRTLDVDQVFVEEPNLNPKAYGEGTVFTFKKRDGQRVSVLQMDGHMIPVEITVLKKHGVRYDVSDGEKLLPVNFNGIEWYFEQPTSPMVRKPVEIDITNRINQFEALWDPSILSPPDERGLMWHAEGRSYIRINDRYLPLILLDKDVNRYHLVKKDILETMTILRFDPINRSFRFETELEKQAIDIQNQFRRAGRSDEVIPGTSSGTVGTSQGKKTSQQVTLSYPLLPNTPGKWEEWNKIREAVAVFADPLPRTVDKNVQPKKLTTFIPEPQVEVMLNEESMRQSISEVIAMMYHSQPVDYQVFSGLDLSKVPDYLKPYLKELSDGFYEAINYFKTTKERCIELLKLDNIAETPEGKYAVEMFDMYLIKNREPYLREIFKRLLSVSEKGERFLRQSADWGFENIWIVSTELEKNEAKQVFYSKVEAIPEAYAFMMSHDPECRIIFIADMNHIDPDYMPKLQISVDPKETLIHETTHIVSMTYDVISSYPYMVSGYSKSGADVRNQYFRKYPGFFKTQEFTRFVDQLADYQKSPMLSEEAVILAEKTDAMMSMNIQSLDAETLTIIIRDIALGNPFNKRPINQRPKLFKRDLSNQQNKPKINGEMLVSLALMNSGQFNIDERNLELGVTKEPIVQTTASPLPTSTPNKENNNQQGSGQDKAKQSKKNQNKKNQKKPRINKLVGFSTKISGFVNEGQVNTTAQKKSDLNLQK</sequence>
<protein>
    <submittedName>
        <fullName evidence="3">Uncharacterized protein</fullName>
    </submittedName>
</protein>
<dbReference type="EMBL" id="PYGR01000020">
    <property type="protein sequence ID" value="PTO35702.1"/>
    <property type="molecule type" value="Genomic_DNA"/>
</dbReference>
<feature type="region of interest" description="Disordered" evidence="2">
    <location>
        <begin position="2321"/>
        <end position="2369"/>
    </location>
</feature>
<dbReference type="Proteomes" id="UP000244022">
    <property type="component" value="Unassembled WGS sequence"/>
</dbReference>